<keyword evidence="2" id="KW-0597">Phosphoprotein</keyword>
<dbReference type="SUPFAM" id="SSF56349">
    <property type="entry name" value="DNA breaking-rejoining enzymes"/>
    <property type="match status" value="1"/>
</dbReference>
<dbReference type="GO" id="GO:0006310">
    <property type="term" value="P:DNA recombination"/>
    <property type="evidence" value="ECO:0007669"/>
    <property type="project" value="UniProtKB-KW"/>
</dbReference>
<keyword evidence="3" id="KW-0832">Ubl conjugation</keyword>
<dbReference type="AlphaFoldDB" id="A0A8B6CM65"/>
<feature type="compositionally biased region" description="Basic and acidic residues" evidence="5">
    <location>
        <begin position="109"/>
        <end position="125"/>
    </location>
</feature>
<feature type="compositionally biased region" description="Acidic residues" evidence="5">
    <location>
        <begin position="1"/>
        <end position="13"/>
    </location>
</feature>
<feature type="compositionally biased region" description="Polar residues" evidence="5">
    <location>
        <begin position="20"/>
        <end position="32"/>
    </location>
</feature>
<organism evidence="7 8">
    <name type="scientific">Mytilus galloprovincialis</name>
    <name type="common">Mediterranean mussel</name>
    <dbReference type="NCBI Taxonomy" id="29158"/>
    <lineage>
        <taxon>Eukaryota</taxon>
        <taxon>Metazoa</taxon>
        <taxon>Spiralia</taxon>
        <taxon>Lophotrochozoa</taxon>
        <taxon>Mollusca</taxon>
        <taxon>Bivalvia</taxon>
        <taxon>Autobranchia</taxon>
        <taxon>Pteriomorphia</taxon>
        <taxon>Mytilida</taxon>
        <taxon>Mytiloidea</taxon>
        <taxon>Mytilidae</taxon>
        <taxon>Mytilinae</taxon>
        <taxon>Mytilus</taxon>
    </lineage>
</organism>
<feature type="domain" description="ZMYM2-like/QRICH1 C-terminal" evidence="6">
    <location>
        <begin position="289"/>
        <end position="434"/>
    </location>
</feature>
<dbReference type="PANTHER" id="PTHR46963">
    <property type="entry name" value="SIMILAR TO RIKEN CDNA E130308A19"/>
    <property type="match status" value="1"/>
</dbReference>
<dbReference type="OrthoDB" id="6092742at2759"/>
<dbReference type="InterPro" id="IPR021893">
    <property type="entry name" value="ZMYM2-like_C"/>
</dbReference>
<reference evidence="7" key="1">
    <citation type="submission" date="2018-11" db="EMBL/GenBank/DDBJ databases">
        <authorList>
            <person name="Alioto T."/>
            <person name="Alioto T."/>
        </authorList>
    </citation>
    <scope>NUCLEOTIDE SEQUENCE</scope>
</reference>
<name>A0A8B6CM65_MYTGA</name>
<feature type="region of interest" description="Disordered" evidence="5">
    <location>
        <begin position="486"/>
        <end position="512"/>
    </location>
</feature>
<feature type="region of interest" description="Disordered" evidence="5">
    <location>
        <begin position="570"/>
        <end position="603"/>
    </location>
</feature>
<accession>A0A8B6CM65</accession>
<dbReference type="Proteomes" id="UP000596742">
    <property type="component" value="Unassembled WGS sequence"/>
</dbReference>
<keyword evidence="1" id="KW-1017">Isopeptide bond</keyword>
<evidence type="ECO:0000313" key="8">
    <source>
        <dbReference type="Proteomes" id="UP000596742"/>
    </source>
</evidence>
<evidence type="ECO:0000256" key="1">
    <source>
        <dbReference type="ARBA" id="ARBA00022499"/>
    </source>
</evidence>
<dbReference type="Pfam" id="PF12012">
    <property type="entry name" value="DUF3504"/>
    <property type="match status" value="1"/>
</dbReference>
<feature type="compositionally biased region" description="Low complexity" evidence="5">
    <location>
        <begin position="570"/>
        <end position="582"/>
    </location>
</feature>
<sequence>MATDTESDSESWESGDNSDTNTLLSEMDSPSCSYWDFSKPSSSTRYKYLPVNVDKFQKQSATNEKQQENAKVDKNTKTDSDQTASFGITSSAKASESDRLILNQNATNEKQKENAKEDKNTKTDSDQTGTTSLAKASESDRFRDVTDADINSFLQEQLNKNTSKKTKSDLKIFQLFLKSKHDEKRNIEQIPPQELDRYLSFFFLSATKEKQTNGTFEYEPSSLKSIQQSISRHLKDNEYGCNIITDDEFHKSRQTLSAKFKNLKSLGLGNKPNAADPLTDDDLNKFYMKNVMGSNSPRSLTNAVYINNNYHFGLRGVTEHYNLCWGDISLKVDTNGDEYLQYCRERQTKTRQGENITNLRKSGPIAVENKIDRTRCPVFQYKLFRQKRPDTMKKEDSPFYIQASTFQDSNYESKILWYKNLRLGTKSISKIIKDMATEALPNNDKRLTGHSARKGSIQKQKDNGVQDTEIVQRTGHKNVNSLLSYSKTSLEQQKKTSLMLSSTRESDNKENASPVLEAITSTQTQSTVSNNSKQSIYKGNFNFSNLHPAMSGLFTNATFHGGNFNFTFNNGPSSSSDQQPSDVNKQNKRKRLCVIDSDSDSDF</sequence>
<feature type="region of interest" description="Disordered" evidence="5">
    <location>
        <begin position="1"/>
        <end position="46"/>
    </location>
</feature>
<gene>
    <name evidence="7" type="ORF">MGAL_10B094003</name>
</gene>
<evidence type="ECO:0000259" key="6">
    <source>
        <dbReference type="Pfam" id="PF12012"/>
    </source>
</evidence>
<dbReference type="InterPro" id="IPR011010">
    <property type="entry name" value="DNA_brk_join_enz"/>
</dbReference>
<evidence type="ECO:0000256" key="4">
    <source>
        <dbReference type="ARBA" id="ARBA00023172"/>
    </source>
</evidence>
<dbReference type="EMBL" id="UYJE01001901">
    <property type="protein sequence ID" value="VDI06194.1"/>
    <property type="molecule type" value="Genomic_DNA"/>
</dbReference>
<evidence type="ECO:0000256" key="5">
    <source>
        <dbReference type="SAM" id="MobiDB-lite"/>
    </source>
</evidence>
<evidence type="ECO:0000256" key="2">
    <source>
        <dbReference type="ARBA" id="ARBA00022553"/>
    </source>
</evidence>
<dbReference type="InterPro" id="IPR013762">
    <property type="entry name" value="Integrase-like_cat_sf"/>
</dbReference>
<evidence type="ECO:0000256" key="3">
    <source>
        <dbReference type="ARBA" id="ARBA00022843"/>
    </source>
</evidence>
<dbReference type="PANTHER" id="PTHR46963:SF2">
    <property type="match status" value="1"/>
</dbReference>
<proteinExistence type="predicted"/>
<protein>
    <recommendedName>
        <fullName evidence="6">ZMYM2-like/QRICH1 C-terminal domain-containing protein</fullName>
    </recommendedName>
</protein>
<evidence type="ECO:0000313" key="7">
    <source>
        <dbReference type="EMBL" id="VDI06194.1"/>
    </source>
</evidence>
<keyword evidence="8" id="KW-1185">Reference proteome</keyword>
<dbReference type="GO" id="GO:0015074">
    <property type="term" value="P:DNA integration"/>
    <property type="evidence" value="ECO:0007669"/>
    <property type="project" value="InterPro"/>
</dbReference>
<feature type="region of interest" description="Disordered" evidence="5">
    <location>
        <begin position="58"/>
        <end position="140"/>
    </location>
</feature>
<feature type="compositionally biased region" description="Basic and acidic residues" evidence="5">
    <location>
        <begin position="65"/>
        <end position="80"/>
    </location>
</feature>
<comment type="caution">
    <text evidence="7">The sequence shown here is derived from an EMBL/GenBank/DDBJ whole genome shotgun (WGS) entry which is preliminary data.</text>
</comment>
<feature type="compositionally biased region" description="Polar residues" evidence="5">
    <location>
        <begin position="81"/>
        <end position="94"/>
    </location>
</feature>
<feature type="compositionally biased region" description="Polar residues" evidence="5">
    <location>
        <begin position="486"/>
        <end position="503"/>
    </location>
</feature>
<feature type="region of interest" description="Disordered" evidence="5">
    <location>
        <begin position="442"/>
        <end position="473"/>
    </location>
</feature>
<keyword evidence="4" id="KW-0233">DNA recombination</keyword>
<dbReference type="InterPro" id="IPR042838">
    <property type="entry name" value="KIAA1958"/>
</dbReference>
<dbReference type="GO" id="GO:0003677">
    <property type="term" value="F:DNA binding"/>
    <property type="evidence" value="ECO:0007669"/>
    <property type="project" value="InterPro"/>
</dbReference>
<dbReference type="Gene3D" id="1.10.443.10">
    <property type="entry name" value="Intergrase catalytic core"/>
    <property type="match status" value="1"/>
</dbReference>